<dbReference type="PROSITE" id="PS51155">
    <property type="entry name" value="CHIT_BIND_RR_2"/>
    <property type="match status" value="1"/>
</dbReference>
<name>A0AAW0TLD0_SCYPA</name>
<evidence type="ECO:0000256" key="1">
    <source>
        <dbReference type="ARBA" id="ARBA00022460"/>
    </source>
</evidence>
<keyword evidence="5" id="KW-1185">Reference proteome</keyword>
<protein>
    <recommendedName>
        <fullName evidence="6">Cuticle protein</fullName>
    </recommendedName>
</protein>
<evidence type="ECO:0000313" key="4">
    <source>
        <dbReference type="EMBL" id="KAK8388540.1"/>
    </source>
</evidence>
<evidence type="ECO:0000256" key="3">
    <source>
        <dbReference type="SAM" id="SignalP"/>
    </source>
</evidence>
<evidence type="ECO:0000313" key="5">
    <source>
        <dbReference type="Proteomes" id="UP001487740"/>
    </source>
</evidence>
<proteinExistence type="predicted"/>
<dbReference type="AlphaFoldDB" id="A0AAW0TLD0"/>
<evidence type="ECO:0000256" key="2">
    <source>
        <dbReference type="PROSITE-ProRule" id="PRU00497"/>
    </source>
</evidence>
<dbReference type="PANTHER" id="PTHR10380">
    <property type="entry name" value="CUTICLE PROTEIN"/>
    <property type="match status" value="1"/>
</dbReference>
<accession>A0AAW0TLD0</accession>
<dbReference type="PROSITE" id="PS00233">
    <property type="entry name" value="CHIT_BIND_RR_1"/>
    <property type="match status" value="1"/>
</dbReference>
<dbReference type="GO" id="GO:0008010">
    <property type="term" value="F:structural constituent of chitin-based larval cuticle"/>
    <property type="evidence" value="ECO:0007669"/>
    <property type="project" value="TreeGrafter"/>
</dbReference>
<feature type="signal peptide" evidence="3">
    <location>
        <begin position="1"/>
        <end position="27"/>
    </location>
</feature>
<evidence type="ECO:0008006" key="6">
    <source>
        <dbReference type="Google" id="ProtNLM"/>
    </source>
</evidence>
<comment type="caution">
    <text evidence="4">The sequence shown here is derived from an EMBL/GenBank/DDBJ whole genome shotgun (WGS) entry which is preliminary data.</text>
</comment>
<dbReference type="Pfam" id="PF00379">
    <property type="entry name" value="Chitin_bind_4"/>
    <property type="match status" value="1"/>
</dbReference>
<reference evidence="4 5" key="1">
    <citation type="submission" date="2023-03" db="EMBL/GenBank/DDBJ databases">
        <title>High-quality genome of Scylla paramamosain provides insights in environmental adaptation.</title>
        <authorList>
            <person name="Zhang L."/>
        </authorList>
    </citation>
    <scope>NUCLEOTIDE SEQUENCE [LARGE SCALE GENOMIC DNA]</scope>
    <source>
        <strain evidence="4">LZ_2023a</strain>
        <tissue evidence="4">Muscle</tissue>
    </source>
</reference>
<dbReference type="GO" id="GO:0062129">
    <property type="term" value="C:chitin-based extracellular matrix"/>
    <property type="evidence" value="ECO:0007669"/>
    <property type="project" value="TreeGrafter"/>
</dbReference>
<keyword evidence="3" id="KW-0732">Signal</keyword>
<dbReference type="Proteomes" id="UP001487740">
    <property type="component" value="Unassembled WGS sequence"/>
</dbReference>
<dbReference type="InterPro" id="IPR031311">
    <property type="entry name" value="CHIT_BIND_RR_consensus"/>
</dbReference>
<organism evidence="4 5">
    <name type="scientific">Scylla paramamosain</name>
    <name type="common">Mud crab</name>
    <dbReference type="NCBI Taxonomy" id="85552"/>
    <lineage>
        <taxon>Eukaryota</taxon>
        <taxon>Metazoa</taxon>
        <taxon>Ecdysozoa</taxon>
        <taxon>Arthropoda</taxon>
        <taxon>Crustacea</taxon>
        <taxon>Multicrustacea</taxon>
        <taxon>Malacostraca</taxon>
        <taxon>Eumalacostraca</taxon>
        <taxon>Eucarida</taxon>
        <taxon>Decapoda</taxon>
        <taxon>Pleocyemata</taxon>
        <taxon>Brachyura</taxon>
        <taxon>Eubrachyura</taxon>
        <taxon>Portunoidea</taxon>
        <taxon>Portunidae</taxon>
        <taxon>Portuninae</taxon>
        <taxon>Scylla</taxon>
    </lineage>
</organism>
<gene>
    <name evidence="4" type="ORF">O3P69_020490</name>
</gene>
<feature type="chain" id="PRO_5043788384" description="Cuticle protein" evidence="3">
    <location>
        <begin position="28"/>
        <end position="296"/>
    </location>
</feature>
<dbReference type="InterPro" id="IPR050468">
    <property type="entry name" value="Cuticle_Struct_Prot"/>
</dbReference>
<keyword evidence="1 2" id="KW-0193">Cuticle</keyword>
<sequence>MMAASVPPNTATMKFVILAALAAVALAKPVYDDSHSLESREHIPILKDERVHEDDGRFSMDMETGNGISFSKSGSPDGPEGSVVMSGVYSYTAPDGTPVEVKFVADEGGYQPDSALLPVAPAFPHPIPQFVLDQIAKAAQVLYFVGSRLHHLRTLIPLPPPPAQRLAHRCRCCDKIILVTLTFVPVSACGACRDSYIKGLDRLQIDEFTLVRMGQRTLYEYSVLRGLNVARMTRASQRRATPFPKVEVNDLGTWLSSLAEPSQVMCECTGALVEEQIKVHTSLGRGRLARKVSSIP</sequence>
<dbReference type="EMBL" id="JARAKH010000028">
    <property type="protein sequence ID" value="KAK8388540.1"/>
    <property type="molecule type" value="Genomic_DNA"/>
</dbReference>
<dbReference type="PANTHER" id="PTHR10380:SF173">
    <property type="entry name" value="CUTICULAR PROTEIN 47EF, ISOFORM C-RELATED"/>
    <property type="match status" value="1"/>
</dbReference>
<dbReference type="InterPro" id="IPR000618">
    <property type="entry name" value="Insect_cuticle"/>
</dbReference>